<proteinExistence type="predicted"/>
<dbReference type="EMBL" id="FUIE01000064">
    <property type="protein sequence ID" value="SJM66526.1"/>
    <property type="molecule type" value="Genomic_DNA"/>
</dbReference>
<sequence>MQAMHKTNLMDRLAHSLGNAFLLASLPAAAIALIIQSF</sequence>
<dbReference type="AlphaFoldDB" id="A0A1R4GEF3"/>
<organism evidence="1 2">
    <name type="scientific">Brevundimonas diminuta 3F5N</name>
    <dbReference type="NCBI Taxonomy" id="1255603"/>
    <lineage>
        <taxon>Bacteria</taxon>
        <taxon>Pseudomonadati</taxon>
        <taxon>Pseudomonadota</taxon>
        <taxon>Alphaproteobacteria</taxon>
        <taxon>Caulobacterales</taxon>
        <taxon>Caulobacteraceae</taxon>
        <taxon>Brevundimonas</taxon>
    </lineage>
</organism>
<evidence type="ECO:0000313" key="2">
    <source>
        <dbReference type="Proteomes" id="UP000195766"/>
    </source>
</evidence>
<reference evidence="1 2" key="1">
    <citation type="submission" date="2017-02" db="EMBL/GenBank/DDBJ databases">
        <authorList>
            <person name="Peterson S.W."/>
        </authorList>
    </citation>
    <scope>NUCLEOTIDE SEQUENCE [LARGE SCALE GENOMIC DNA]</scope>
    <source>
        <strain evidence="1 2">3F5N</strain>
    </source>
</reference>
<accession>A0A1R4GEF3</accession>
<evidence type="ECO:0000313" key="1">
    <source>
        <dbReference type="EMBL" id="SJM66526.1"/>
    </source>
</evidence>
<dbReference type="Proteomes" id="UP000195766">
    <property type="component" value="Unassembled WGS sequence"/>
</dbReference>
<gene>
    <name evidence="1" type="ORF">FM111_12020</name>
</gene>
<protein>
    <submittedName>
        <fullName evidence="1">Uncharacterized protein</fullName>
    </submittedName>
</protein>
<name>A0A1R4GEF3_BREDI</name>